<dbReference type="OrthoDB" id="298012at2759"/>
<dbReference type="Proteomes" id="UP000799302">
    <property type="component" value="Unassembled WGS sequence"/>
</dbReference>
<dbReference type="GO" id="GO:0016491">
    <property type="term" value="F:oxidoreductase activity"/>
    <property type="evidence" value="ECO:0007669"/>
    <property type="project" value="UniProtKB-KW"/>
</dbReference>
<keyword evidence="1" id="KW-0560">Oxidoreductase</keyword>
<keyword evidence="5" id="KW-1185">Reference proteome</keyword>
<protein>
    <submittedName>
        <fullName evidence="4">D-3-phosphoglycerate dehydrogenase</fullName>
    </submittedName>
</protein>
<feature type="domain" description="D-isomer specific 2-hydroxyacid dehydrogenase NAD-binding" evidence="3">
    <location>
        <begin position="220"/>
        <end position="318"/>
    </location>
</feature>
<organism evidence="4 5">
    <name type="scientific">Microthyrium microscopicum</name>
    <dbReference type="NCBI Taxonomy" id="703497"/>
    <lineage>
        <taxon>Eukaryota</taxon>
        <taxon>Fungi</taxon>
        <taxon>Dikarya</taxon>
        <taxon>Ascomycota</taxon>
        <taxon>Pezizomycotina</taxon>
        <taxon>Dothideomycetes</taxon>
        <taxon>Dothideomycetes incertae sedis</taxon>
        <taxon>Microthyriales</taxon>
        <taxon>Microthyriaceae</taxon>
        <taxon>Microthyrium</taxon>
    </lineage>
</organism>
<dbReference type="PANTHER" id="PTHR43333:SF1">
    <property type="entry name" value="D-ISOMER SPECIFIC 2-HYDROXYACID DEHYDROGENASE NAD-BINDING DOMAIN-CONTAINING PROTEIN"/>
    <property type="match status" value="1"/>
</dbReference>
<dbReference type="InterPro" id="IPR029752">
    <property type="entry name" value="D-isomer_DH_CS1"/>
</dbReference>
<dbReference type="SUPFAM" id="SSF52283">
    <property type="entry name" value="Formate/glycerate dehydrogenase catalytic domain-like"/>
    <property type="match status" value="1"/>
</dbReference>
<feature type="domain" description="D-isomer specific 2-hydroxyacid dehydrogenase NAD-binding" evidence="3">
    <location>
        <begin position="119"/>
        <end position="190"/>
    </location>
</feature>
<accession>A0A6A6UPN0</accession>
<dbReference type="PANTHER" id="PTHR43333">
    <property type="entry name" value="2-HACID_DH_C DOMAIN-CONTAINING PROTEIN"/>
    <property type="match status" value="1"/>
</dbReference>
<reference evidence="4" key="1">
    <citation type="journal article" date="2020" name="Stud. Mycol.">
        <title>101 Dothideomycetes genomes: a test case for predicting lifestyles and emergence of pathogens.</title>
        <authorList>
            <person name="Haridas S."/>
            <person name="Albert R."/>
            <person name="Binder M."/>
            <person name="Bloem J."/>
            <person name="Labutti K."/>
            <person name="Salamov A."/>
            <person name="Andreopoulos B."/>
            <person name="Baker S."/>
            <person name="Barry K."/>
            <person name="Bills G."/>
            <person name="Bluhm B."/>
            <person name="Cannon C."/>
            <person name="Castanera R."/>
            <person name="Culley D."/>
            <person name="Daum C."/>
            <person name="Ezra D."/>
            <person name="Gonzalez J."/>
            <person name="Henrissat B."/>
            <person name="Kuo A."/>
            <person name="Liang C."/>
            <person name="Lipzen A."/>
            <person name="Lutzoni F."/>
            <person name="Magnuson J."/>
            <person name="Mondo S."/>
            <person name="Nolan M."/>
            <person name="Ohm R."/>
            <person name="Pangilinan J."/>
            <person name="Park H.-J."/>
            <person name="Ramirez L."/>
            <person name="Alfaro M."/>
            <person name="Sun H."/>
            <person name="Tritt A."/>
            <person name="Yoshinaga Y."/>
            <person name="Zwiers L.-H."/>
            <person name="Turgeon B."/>
            <person name="Goodwin S."/>
            <person name="Spatafora J."/>
            <person name="Crous P."/>
            <person name="Grigoriev I."/>
        </authorList>
    </citation>
    <scope>NUCLEOTIDE SEQUENCE</scope>
    <source>
        <strain evidence="4">CBS 115976</strain>
    </source>
</reference>
<dbReference type="PROSITE" id="PS00065">
    <property type="entry name" value="D_2_HYDROXYACID_DH_1"/>
    <property type="match status" value="1"/>
</dbReference>
<evidence type="ECO:0000313" key="4">
    <source>
        <dbReference type="EMBL" id="KAF2674239.1"/>
    </source>
</evidence>
<dbReference type="Gene3D" id="3.40.50.720">
    <property type="entry name" value="NAD(P)-binding Rossmann-like Domain"/>
    <property type="match status" value="2"/>
</dbReference>
<dbReference type="InterPro" id="IPR036291">
    <property type="entry name" value="NAD(P)-bd_dom_sf"/>
</dbReference>
<keyword evidence="2" id="KW-0520">NAD</keyword>
<dbReference type="InterPro" id="IPR006140">
    <property type="entry name" value="D-isomer_DH_NAD-bd"/>
</dbReference>
<sequence>MGGGPTNEKILCLLPGPEPIEIIERIRARYPKAEVTYVSRAFGTNNSDLSPDLFKDKTILFTTAVLPSEPSAAPHLKYVHLFSAGVDRILKHPLFLESNIPFSNCSGVHGPQISEWVIMTLLIHGHKYLPMYDAQKERKWSRNFSNGTRDLVGQRIGILGYGAIGRQVAHITKAMGMEVLAYTATPKDTPESRADHGYFVPGIGDPDGSIPSEWFSGLDKPSLHKFLSQNLDVLIVSVPLTPDTHHFLSSAEFDILGKNPPLISNIARGPIIDQPALIKALEDGRVGSAALDVTDPEPLPADDPLWVAPNTIITPHISGASTAYIERAFQVFERNLENIEKGQPLINIISRKKGY</sequence>
<dbReference type="SUPFAM" id="SSF51735">
    <property type="entry name" value="NAD(P)-binding Rossmann-fold domains"/>
    <property type="match status" value="1"/>
</dbReference>
<evidence type="ECO:0000259" key="3">
    <source>
        <dbReference type="Pfam" id="PF02826"/>
    </source>
</evidence>
<dbReference type="GO" id="GO:0051287">
    <property type="term" value="F:NAD binding"/>
    <property type="evidence" value="ECO:0007669"/>
    <property type="project" value="InterPro"/>
</dbReference>
<evidence type="ECO:0000256" key="1">
    <source>
        <dbReference type="ARBA" id="ARBA00023002"/>
    </source>
</evidence>
<dbReference type="AlphaFoldDB" id="A0A6A6UPN0"/>
<dbReference type="Pfam" id="PF02826">
    <property type="entry name" value="2-Hacid_dh_C"/>
    <property type="match status" value="2"/>
</dbReference>
<gene>
    <name evidence="4" type="ORF">BT63DRAFT_419539</name>
</gene>
<dbReference type="CDD" id="cd12163">
    <property type="entry name" value="2-Hacid_dh_5"/>
    <property type="match status" value="1"/>
</dbReference>
<name>A0A6A6UPN0_9PEZI</name>
<evidence type="ECO:0000256" key="2">
    <source>
        <dbReference type="ARBA" id="ARBA00023027"/>
    </source>
</evidence>
<evidence type="ECO:0000313" key="5">
    <source>
        <dbReference type="Proteomes" id="UP000799302"/>
    </source>
</evidence>
<proteinExistence type="predicted"/>
<dbReference type="EMBL" id="MU004230">
    <property type="protein sequence ID" value="KAF2674239.1"/>
    <property type="molecule type" value="Genomic_DNA"/>
</dbReference>